<dbReference type="Proteomes" id="UP000465667">
    <property type="component" value="Chromosome"/>
</dbReference>
<dbReference type="InterPro" id="IPR027417">
    <property type="entry name" value="P-loop_NTPase"/>
</dbReference>
<name>A0A6C0UXM8_HALVO</name>
<feature type="region of interest" description="Disordered" evidence="1">
    <location>
        <begin position="781"/>
        <end position="803"/>
    </location>
</feature>
<keyword evidence="2" id="KW-0547">Nucleotide-binding</keyword>
<dbReference type="GeneID" id="301161326"/>
<dbReference type="RefSeq" id="WP_163489575.1">
    <property type="nucleotide sequence ID" value="NZ_CP048738.1"/>
</dbReference>
<dbReference type="EMBL" id="CP048738">
    <property type="protein sequence ID" value="QIB79910.1"/>
    <property type="molecule type" value="Genomic_DNA"/>
</dbReference>
<dbReference type="AlphaFoldDB" id="A0A6C0UXM8"/>
<dbReference type="KEGG" id="hale:G3A49_18185"/>
<accession>A0A6C0UXM8</accession>
<gene>
    <name evidence="2" type="ORF">G3A49_18185</name>
</gene>
<dbReference type="SUPFAM" id="SSF52540">
    <property type="entry name" value="P-loop containing nucleoside triphosphate hydrolases"/>
    <property type="match status" value="1"/>
</dbReference>
<organism evidence="2 3">
    <name type="scientific">Haloferax volcanii</name>
    <name type="common">Halobacterium volcanii</name>
    <dbReference type="NCBI Taxonomy" id="2246"/>
    <lineage>
        <taxon>Archaea</taxon>
        <taxon>Methanobacteriati</taxon>
        <taxon>Methanobacteriota</taxon>
        <taxon>Stenosarchaea group</taxon>
        <taxon>Halobacteria</taxon>
        <taxon>Halobacteriales</taxon>
        <taxon>Haloferacaceae</taxon>
        <taxon>Haloferax</taxon>
    </lineage>
</organism>
<dbReference type="GO" id="GO:0005524">
    <property type="term" value="F:ATP binding"/>
    <property type="evidence" value="ECO:0007669"/>
    <property type="project" value="UniProtKB-KW"/>
</dbReference>
<evidence type="ECO:0000256" key="1">
    <source>
        <dbReference type="SAM" id="MobiDB-lite"/>
    </source>
</evidence>
<reference evidence="2 3" key="1">
    <citation type="submission" date="2020-02" db="EMBL/GenBank/DDBJ databases">
        <title>Whole genome sequence of Haloferax alexandrinus pws1.</title>
        <authorList>
            <person name="Verma D.K."/>
            <person name="Gopal K."/>
            <person name="Prasad E.S."/>
        </authorList>
    </citation>
    <scope>NUCLEOTIDE SEQUENCE [LARGE SCALE GENOMIC DNA]</scope>
    <source>
        <strain evidence="3">wsp1</strain>
    </source>
</reference>
<evidence type="ECO:0000313" key="3">
    <source>
        <dbReference type="Proteomes" id="UP000465667"/>
    </source>
</evidence>
<evidence type="ECO:0000313" key="2">
    <source>
        <dbReference type="EMBL" id="QIB79910.1"/>
    </source>
</evidence>
<protein>
    <submittedName>
        <fullName evidence="2">ATP-binding protein</fullName>
    </submittedName>
</protein>
<proteinExistence type="predicted"/>
<keyword evidence="2" id="KW-0067">ATP-binding</keyword>
<sequence length="1234" mass="139980">MSIRTALAEMSDVGEFETIAASVLMFADDRYETLLHTGVNPEEKPIADPIDGFARVSDSDSPHYVLFEFTTTKRSNLDSKWLTESTDPSDKGDLPKAIHEAEKIRSEAPEAQFTVVLVSNRAVKSDVVKDSHAMADENDVTLDIWNVHRLGHFLINSRDGQWLRSKHFDQPARRLSKPLLRELSAQSTDLYQERFHLELDAVSIERPEQTTLLEQTQSSSPDSYLLPIVGNSGYGKTVTCHQAMTAYLEDGGFALRLEPADIAENIELAQAIDSALNRLHPTLNDVAGQDAVQLASQDQPLMLIVDDLNRADNPSKLFERLQNWVGGADKISPGTTDDTDESDAATGLPVTIICPLWPRVWNRQQSPSSQNEFITPVELGGFSETRAAELIESYADRYDIDIGEDQARELATRVECDPHVVGLLGKLFATVDSVDDLPTTSRDVLARYEQYAYHMAAEETEYGLTEADYEFTVEEFSEVILEHREWEPTWRSVRSWLCEDDIDGIRGLTDRSQLLLLIEPAEKQVTFRHDRLREYLLSNCLLDAFEWSNTPTFVDDPHYASILGFAIATQRPNKSALTAVRQRCPLALFEAMREIGPTPASYQRQLREEINIWLEDNGGWNRVLPTEQQAAIETLLEADTPEVLKINETDIFHPQFALARLRNGDLTAGIQYLSVLGEPRVTSPKRDDAIEAVQDKYGSDAAETLIEIYPKLDEEHIQGWLRFAGFLEDPTLSSIIAGCWDAIDIDEQPQLLPAFVWAGVHCALPAQTDLVDDILTAWAALPEGSPPGEPSDDDSEDVTRRKVRSQVSFSLPAKRRTASIEYFKGAVDRFPKIEGALLEFLRGVPEFEAIEFLLRRYGEQDNGRHATHRFVQEWDSSSLRGQQLPSVVRQPLRDIWEAESESEDVRSIAFRLWVNNSTSDDLTALRDIKVNEPYWISAIATRLEHGDTTVFEEDGLELAHHHHLLNRVHNAWCSEAFNQVDQIIESHQVSTDTDLYHTLGKLLFRIPDADAERLLQKYWDRLSDQPTFVQAALYTATDQTKHLAKEAFNQSEEPSELCRHLTSRFGFGTAGRSELITADQLRALSPYLEYVDDLGTVRIVEKALALGMGDWAREIVKPHLGEQYRGRRFPSDEELMEQLTDRVDPSDENSHLHVRYWLERFDERQDSMAHAFDILEQWLERNRSIFRYQVVATALKERGSRSDIDILEPIPSTDDQYQRVYDDAAFGVRLRTLS</sequence>